<evidence type="ECO:0000313" key="6">
    <source>
        <dbReference type="Proteomes" id="UP000076502"/>
    </source>
</evidence>
<sequence>MESIPSTSVSQTGSNEPSHGSTSTGHEPKESTSGVFTCSYCSLQERFDFKGVKPPFARQITYLEECYVMKDPFSIPNKGEVLVLGADCSVCNKPVCLGCSIYFGKRFCSKCASNNIHYLPSQLHTKVKNLIKSTDS</sequence>
<evidence type="ECO:0000313" key="5">
    <source>
        <dbReference type="EMBL" id="KZC06256.1"/>
    </source>
</evidence>
<dbReference type="InterPro" id="IPR042426">
    <property type="entry name" value="CDPF1"/>
</dbReference>
<reference evidence="5 6" key="1">
    <citation type="submission" date="2015-07" db="EMBL/GenBank/DDBJ databases">
        <title>The genome of Dufourea novaeangliae.</title>
        <authorList>
            <person name="Pan H."/>
            <person name="Kapheim K."/>
        </authorList>
    </citation>
    <scope>NUCLEOTIDE SEQUENCE [LARGE SCALE GENOMIC DNA]</scope>
    <source>
        <strain evidence="5">0120121106</strain>
        <tissue evidence="5">Whole body</tissue>
    </source>
</reference>
<dbReference type="PANTHER" id="PTHR31849:SF1">
    <property type="entry name" value="CYSTEINE-RICH DPF MOTIF DOMAIN-CONTAINING PROTEIN 1"/>
    <property type="match status" value="1"/>
</dbReference>
<name>A0A154P2V6_DUFNO</name>
<feature type="region of interest" description="Disordered" evidence="3">
    <location>
        <begin position="1"/>
        <end position="34"/>
    </location>
</feature>
<keyword evidence="6" id="KW-1185">Reference proteome</keyword>
<evidence type="ECO:0000256" key="1">
    <source>
        <dbReference type="ARBA" id="ARBA00007917"/>
    </source>
</evidence>
<evidence type="ECO:0000256" key="2">
    <source>
        <dbReference type="ARBA" id="ARBA00014801"/>
    </source>
</evidence>
<dbReference type="InterPro" id="IPR018785">
    <property type="entry name" value="CDPF1_dom"/>
</dbReference>
<dbReference type="Proteomes" id="UP000076502">
    <property type="component" value="Unassembled WGS sequence"/>
</dbReference>
<feature type="domain" description="Cysteine-rich DPF motif" evidence="4">
    <location>
        <begin position="36"/>
        <end position="127"/>
    </location>
</feature>
<organism evidence="5 6">
    <name type="scientific">Dufourea novaeangliae</name>
    <name type="common">Sweat bee</name>
    <dbReference type="NCBI Taxonomy" id="178035"/>
    <lineage>
        <taxon>Eukaryota</taxon>
        <taxon>Metazoa</taxon>
        <taxon>Ecdysozoa</taxon>
        <taxon>Arthropoda</taxon>
        <taxon>Hexapoda</taxon>
        <taxon>Insecta</taxon>
        <taxon>Pterygota</taxon>
        <taxon>Neoptera</taxon>
        <taxon>Endopterygota</taxon>
        <taxon>Hymenoptera</taxon>
        <taxon>Apocrita</taxon>
        <taxon>Aculeata</taxon>
        <taxon>Apoidea</taxon>
        <taxon>Anthophila</taxon>
        <taxon>Halictidae</taxon>
        <taxon>Rophitinae</taxon>
        <taxon>Dufourea</taxon>
    </lineage>
</organism>
<evidence type="ECO:0000256" key="3">
    <source>
        <dbReference type="SAM" id="MobiDB-lite"/>
    </source>
</evidence>
<gene>
    <name evidence="5" type="ORF">WN55_10165</name>
</gene>
<protein>
    <recommendedName>
        <fullName evidence="2">Cysteine-rich DPF motif domain-containing protein 1</fullName>
    </recommendedName>
</protein>
<dbReference type="EMBL" id="KQ434809">
    <property type="protein sequence ID" value="KZC06256.1"/>
    <property type="molecule type" value="Genomic_DNA"/>
</dbReference>
<dbReference type="STRING" id="178035.A0A154P2V6"/>
<dbReference type="Pfam" id="PF10170">
    <property type="entry name" value="C6_DPF"/>
    <property type="match status" value="1"/>
</dbReference>
<comment type="similarity">
    <text evidence="1">Belongs to the CDPF1 family.</text>
</comment>
<dbReference type="AlphaFoldDB" id="A0A154P2V6"/>
<dbReference type="PANTHER" id="PTHR31849">
    <property type="entry name" value="CYSTEINE-RICH PDF MOTIF DOMAIN-CONTAINING PROTEIN 1"/>
    <property type="match status" value="1"/>
</dbReference>
<evidence type="ECO:0000259" key="4">
    <source>
        <dbReference type="Pfam" id="PF10170"/>
    </source>
</evidence>
<accession>A0A154P2V6</accession>
<dbReference type="PRINTS" id="PR01995">
    <property type="entry name" value="UPF0595"/>
</dbReference>
<proteinExistence type="inferred from homology"/>